<keyword evidence="1" id="KW-0472">Membrane</keyword>
<name>A0A7J9F5U5_9ROSI</name>
<accession>A0A7J9F5U5</accession>
<keyword evidence="1" id="KW-1133">Transmembrane helix</keyword>
<dbReference type="AlphaFoldDB" id="A0A7J9F5U5"/>
<evidence type="ECO:0000313" key="2">
    <source>
        <dbReference type="EMBL" id="MBA0780660.1"/>
    </source>
</evidence>
<keyword evidence="3" id="KW-1185">Reference proteome</keyword>
<sequence length="77" mass="8857">MQYQMVRVCYPALNLMFYLVVSNGTNVTVLGIVYMFIEHSSLQSAKRNCKEEYVEVEMSNVKCAKDLQAISKVIKQM</sequence>
<keyword evidence="1" id="KW-0812">Transmembrane</keyword>
<feature type="non-terminal residue" evidence="2">
    <location>
        <position position="1"/>
    </location>
</feature>
<gene>
    <name evidence="2" type="ORF">Gotri_004738</name>
</gene>
<organism evidence="2 3">
    <name type="scientific">Gossypium trilobum</name>
    <dbReference type="NCBI Taxonomy" id="34281"/>
    <lineage>
        <taxon>Eukaryota</taxon>
        <taxon>Viridiplantae</taxon>
        <taxon>Streptophyta</taxon>
        <taxon>Embryophyta</taxon>
        <taxon>Tracheophyta</taxon>
        <taxon>Spermatophyta</taxon>
        <taxon>Magnoliopsida</taxon>
        <taxon>eudicotyledons</taxon>
        <taxon>Gunneridae</taxon>
        <taxon>Pentapetalae</taxon>
        <taxon>rosids</taxon>
        <taxon>malvids</taxon>
        <taxon>Malvales</taxon>
        <taxon>Malvaceae</taxon>
        <taxon>Malvoideae</taxon>
        <taxon>Gossypium</taxon>
    </lineage>
</organism>
<comment type="caution">
    <text evidence="2">The sequence shown here is derived from an EMBL/GenBank/DDBJ whole genome shotgun (WGS) entry which is preliminary data.</text>
</comment>
<feature type="transmembrane region" description="Helical" evidence="1">
    <location>
        <begin position="15"/>
        <end position="37"/>
    </location>
</feature>
<evidence type="ECO:0000313" key="3">
    <source>
        <dbReference type="Proteomes" id="UP000593568"/>
    </source>
</evidence>
<proteinExistence type="predicted"/>
<evidence type="ECO:0000256" key="1">
    <source>
        <dbReference type="SAM" id="Phobius"/>
    </source>
</evidence>
<dbReference type="Proteomes" id="UP000593568">
    <property type="component" value="Unassembled WGS sequence"/>
</dbReference>
<dbReference type="EMBL" id="JABEZW010000011">
    <property type="protein sequence ID" value="MBA0780660.1"/>
    <property type="molecule type" value="Genomic_DNA"/>
</dbReference>
<reference evidence="2 3" key="1">
    <citation type="journal article" date="2019" name="Genome Biol. Evol.">
        <title>Insights into the evolution of the New World diploid cottons (Gossypium, subgenus Houzingenia) based on genome sequencing.</title>
        <authorList>
            <person name="Grover C.E."/>
            <person name="Arick M.A. 2nd"/>
            <person name="Thrash A."/>
            <person name="Conover J.L."/>
            <person name="Sanders W.S."/>
            <person name="Peterson D.G."/>
            <person name="Frelichowski J.E."/>
            <person name="Scheffler J.A."/>
            <person name="Scheffler B.E."/>
            <person name="Wendel J.F."/>
        </authorList>
    </citation>
    <scope>NUCLEOTIDE SEQUENCE [LARGE SCALE GENOMIC DNA]</scope>
    <source>
        <strain evidence="2">8</strain>
        <tissue evidence="2">Leaf</tissue>
    </source>
</reference>
<protein>
    <submittedName>
        <fullName evidence="2">Uncharacterized protein</fullName>
    </submittedName>
</protein>